<dbReference type="RefSeq" id="WP_139010726.1">
    <property type="nucleotide sequence ID" value="NZ_VBSN01000022.1"/>
</dbReference>
<dbReference type="AlphaFoldDB" id="A0A5M8R0R0"/>
<keyword evidence="2" id="KW-1185">Reference proteome</keyword>
<comment type="caution">
    <text evidence="1">The sequence shown here is derived from an EMBL/GenBank/DDBJ whole genome shotgun (WGS) entry which is preliminary data.</text>
</comment>
<protein>
    <submittedName>
        <fullName evidence="1">DUF4907 domain-containing protein</fullName>
    </submittedName>
</protein>
<dbReference type="EMBL" id="VBSN01000022">
    <property type="protein sequence ID" value="KAA6441201.1"/>
    <property type="molecule type" value="Genomic_DNA"/>
</dbReference>
<organism evidence="1 2">
    <name type="scientific">Dyadobacter flavalbus</name>
    <dbReference type="NCBI Taxonomy" id="2579942"/>
    <lineage>
        <taxon>Bacteria</taxon>
        <taxon>Pseudomonadati</taxon>
        <taxon>Bacteroidota</taxon>
        <taxon>Cytophagia</taxon>
        <taxon>Cytophagales</taxon>
        <taxon>Spirosomataceae</taxon>
        <taxon>Dyadobacter</taxon>
    </lineage>
</organism>
<dbReference type="OrthoDB" id="674043at2"/>
<dbReference type="InterPro" id="IPR032593">
    <property type="entry name" value="DUF4907"/>
</dbReference>
<dbReference type="Proteomes" id="UP000323994">
    <property type="component" value="Unassembled WGS sequence"/>
</dbReference>
<dbReference type="Pfam" id="PF16250">
    <property type="entry name" value="DUF4907"/>
    <property type="match status" value="1"/>
</dbReference>
<name>A0A5M8R0R0_9BACT</name>
<evidence type="ECO:0000313" key="2">
    <source>
        <dbReference type="Proteomes" id="UP000323994"/>
    </source>
</evidence>
<proteinExistence type="predicted"/>
<gene>
    <name evidence="1" type="ORF">FEM33_03510</name>
</gene>
<accession>A0A5M8R0R0</accession>
<evidence type="ECO:0000313" key="1">
    <source>
        <dbReference type="EMBL" id="KAA6441201.1"/>
    </source>
</evidence>
<sequence length="117" mass="13177">MIRKFRNVLIAGLLAFAFITFIFTSCNGKKDKSAECEGFQHFSVKSFKNGTGWGYRIYQDTTTIIEQPYIPGMAGNISFSTEEHALKTARLVEQKLENGIFPPTVTMQELDSMGIKQ</sequence>
<reference evidence="1 2" key="1">
    <citation type="submission" date="2019-05" db="EMBL/GenBank/DDBJ databases">
        <authorList>
            <person name="Qu J.-H."/>
        </authorList>
    </citation>
    <scope>NUCLEOTIDE SEQUENCE [LARGE SCALE GENOMIC DNA]</scope>
    <source>
        <strain evidence="1 2">NS28</strain>
    </source>
</reference>
<dbReference type="PROSITE" id="PS51257">
    <property type="entry name" value="PROKAR_LIPOPROTEIN"/>
    <property type="match status" value="1"/>
</dbReference>